<dbReference type="EMBL" id="DXFT01000137">
    <property type="protein sequence ID" value="HIX03855.1"/>
    <property type="molecule type" value="Genomic_DNA"/>
</dbReference>
<organism evidence="1 2">
    <name type="scientific">Candidatus Odoribacter faecigallinarum</name>
    <dbReference type="NCBI Taxonomy" id="2838706"/>
    <lineage>
        <taxon>Bacteria</taxon>
        <taxon>Pseudomonadati</taxon>
        <taxon>Bacteroidota</taxon>
        <taxon>Bacteroidia</taxon>
        <taxon>Bacteroidales</taxon>
        <taxon>Odoribacteraceae</taxon>
        <taxon>Odoribacter</taxon>
    </lineage>
</organism>
<evidence type="ECO:0000313" key="2">
    <source>
        <dbReference type="Proteomes" id="UP000824202"/>
    </source>
</evidence>
<dbReference type="Proteomes" id="UP000824202">
    <property type="component" value="Unassembled WGS sequence"/>
</dbReference>
<sequence>MARAPEIVMSADSLYTPDNVYQLLNFTDVVNFVERGEEQTEYIGLTVIWTNAAGDRTVNIYDGGFYATRLKRTIFNVTLRQGAMNPGDVEFNIVQEEITDGEIIDLEGTINGGEDVEITPGA</sequence>
<name>A0A9D1V0I9_9BACT</name>
<reference evidence="1" key="2">
    <citation type="submission" date="2021-04" db="EMBL/GenBank/DDBJ databases">
        <authorList>
            <person name="Gilroy R."/>
        </authorList>
    </citation>
    <scope>NUCLEOTIDE SEQUENCE</scope>
    <source>
        <strain evidence="1">23274</strain>
    </source>
</reference>
<gene>
    <name evidence="1" type="ORF">H9863_07045</name>
</gene>
<accession>A0A9D1V0I9</accession>
<evidence type="ECO:0000313" key="1">
    <source>
        <dbReference type="EMBL" id="HIX03855.1"/>
    </source>
</evidence>
<protein>
    <submittedName>
        <fullName evidence="1">Uncharacterized protein</fullName>
    </submittedName>
</protein>
<proteinExistence type="predicted"/>
<reference evidence="1" key="1">
    <citation type="journal article" date="2021" name="PeerJ">
        <title>Extensive microbial diversity within the chicken gut microbiome revealed by metagenomics and culture.</title>
        <authorList>
            <person name="Gilroy R."/>
            <person name="Ravi A."/>
            <person name="Getino M."/>
            <person name="Pursley I."/>
            <person name="Horton D.L."/>
            <person name="Alikhan N.F."/>
            <person name="Baker D."/>
            <person name="Gharbi K."/>
            <person name="Hall N."/>
            <person name="Watson M."/>
            <person name="Adriaenssens E.M."/>
            <person name="Foster-Nyarko E."/>
            <person name="Jarju S."/>
            <person name="Secka A."/>
            <person name="Antonio M."/>
            <person name="Oren A."/>
            <person name="Chaudhuri R.R."/>
            <person name="La Ragione R."/>
            <person name="Hildebrand F."/>
            <person name="Pallen M.J."/>
        </authorList>
    </citation>
    <scope>NUCLEOTIDE SEQUENCE</scope>
    <source>
        <strain evidence="1">23274</strain>
    </source>
</reference>
<dbReference type="AlphaFoldDB" id="A0A9D1V0I9"/>
<comment type="caution">
    <text evidence="1">The sequence shown here is derived from an EMBL/GenBank/DDBJ whole genome shotgun (WGS) entry which is preliminary data.</text>
</comment>